<sequence length="401" mass="42660">MAMKLAERVVQLKPSASIVARQRVLELQAAGETIIDLTIGEPDLDTPAHIVEAAFAAVNAGDTHYTVPPGTPALRKAIIAKLQRDNGLDYAMNEVIVGVGAKQLIYEAFAASLDTGDEVIVPAPYWVSYPDIATIHDGTPVIVDCPEVDGFKLTAKALEAAITPNTKWLVLNSPNNPSGAVYSREELEALAQVLRQAPHVWLMTDEIYEHLTYDGVTAISLVEAAPDLKDRTLIVNGVSKAYAMTGWRIGYAAGPSDIIAAMVKLVGQSTSCASSVSQAAAAAALSGDQACVAEATEIFRQRRDRMFEILDGTPGLAVRKPDGAFYFYPSVAGLIGKTTPQGKVLQSDLDVSLYLLEAAHVAVLDGGAYGMSPYLRMSFGGAMADIEVGCHAIRKACEELV</sequence>
<evidence type="ECO:0000256" key="6">
    <source>
        <dbReference type="ARBA" id="ARBA00022898"/>
    </source>
</evidence>
<evidence type="ECO:0000256" key="8">
    <source>
        <dbReference type="RuleBase" id="RU000481"/>
    </source>
</evidence>
<dbReference type="GO" id="GO:0030170">
    <property type="term" value="F:pyridoxal phosphate binding"/>
    <property type="evidence" value="ECO:0007669"/>
    <property type="project" value="InterPro"/>
</dbReference>
<evidence type="ECO:0000313" key="11">
    <source>
        <dbReference type="Proteomes" id="UP000242763"/>
    </source>
</evidence>
<dbReference type="OrthoDB" id="8109430at2"/>
<evidence type="ECO:0000259" key="9">
    <source>
        <dbReference type="Pfam" id="PF00155"/>
    </source>
</evidence>
<dbReference type="SUPFAM" id="SSF53383">
    <property type="entry name" value="PLP-dependent transferases"/>
    <property type="match status" value="1"/>
</dbReference>
<gene>
    <name evidence="10" type="ORF">SAMN03080618_00136</name>
</gene>
<dbReference type="InterPro" id="IPR015422">
    <property type="entry name" value="PyrdxlP-dep_Trfase_small"/>
</dbReference>
<protein>
    <recommendedName>
        <fullName evidence="8">Aminotransferase</fullName>
        <ecNumber evidence="8">2.6.1.-</ecNumber>
    </recommendedName>
</protein>
<evidence type="ECO:0000256" key="5">
    <source>
        <dbReference type="ARBA" id="ARBA00022679"/>
    </source>
</evidence>
<dbReference type="GO" id="GO:0004069">
    <property type="term" value="F:L-aspartate:2-oxoglutarate aminotransferase activity"/>
    <property type="evidence" value="ECO:0007669"/>
    <property type="project" value="UniProtKB-EC"/>
</dbReference>
<evidence type="ECO:0000256" key="3">
    <source>
        <dbReference type="ARBA" id="ARBA00011738"/>
    </source>
</evidence>
<dbReference type="InterPro" id="IPR004838">
    <property type="entry name" value="NHTrfase_class1_PyrdxlP-BS"/>
</dbReference>
<evidence type="ECO:0000313" key="10">
    <source>
        <dbReference type="EMBL" id="SFI33953.1"/>
    </source>
</evidence>
<accession>A0A1I3HE89</accession>
<keyword evidence="6" id="KW-0663">Pyridoxal phosphate</keyword>
<evidence type="ECO:0000256" key="7">
    <source>
        <dbReference type="ARBA" id="ARBA00049185"/>
    </source>
</evidence>
<comment type="catalytic activity">
    <reaction evidence="7">
        <text>L-aspartate + 2-oxoglutarate = oxaloacetate + L-glutamate</text>
        <dbReference type="Rhea" id="RHEA:21824"/>
        <dbReference type="ChEBI" id="CHEBI:16452"/>
        <dbReference type="ChEBI" id="CHEBI:16810"/>
        <dbReference type="ChEBI" id="CHEBI:29985"/>
        <dbReference type="ChEBI" id="CHEBI:29991"/>
        <dbReference type="EC" id="2.6.1.1"/>
    </reaction>
</comment>
<comment type="cofactor">
    <cofactor evidence="1 8">
        <name>pyridoxal 5'-phosphate</name>
        <dbReference type="ChEBI" id="CHEBI:597326"/>
    </cofactor>
</comment>
<dbReference type="PANTHER" id="PTHR46383:SF1">
    <property type="entry name" value="ASPARTATE AMINOTRANSFERASE"/>
    <property type="match status" value="1"/>
</dbReference>
<dbReference type="PANTHER" id="PTHR46383">
    <property type="entry name" value="ASPARTATE AMINOTRANSFERASE"/>
    <property type="match status" value="1"/>
</dbReference>
<evidence type="ECO:0000256" key="4">
    <source>
        <dbReference type="ARBA" id="ARBA00022576"/>
    </source>
</evidence>
<dbReference type="InterPro" id="IPR015421">
    <property type="entry name" value="PyrdxlP-dep_Trfase_major"/>
</dbReference>
<keyword evidence="5 8" id="KW-0808">Transferase</keyword>
<dbReference type="InterPro" id="IPR015424">
    <property type="entry name" value="PyrdxlP-dep_Trfase"/>
</dbReference>
<evidence type="ECO:0000256" key="1">
    <source>
        <dbReference type="ARBA" id="ARBA00001933"/>
    </source>
</evidence>
<evidence type="ECO:0000256" key="2">
    <source>
        <dbReference type="ARBA" id="ARBA00007441"/>
    </source>
</evidence>
<keyword evidence="11" id="KW-1185">Reference proteome</keyword>
<name>A0A1I3HE89_9HYPH</name>
<dbReference type="PROSITE" id="PS00105">
    <property type="entry name" value="AA_TRANSFER_CLASS_1"/>
    <property type="match status" value="1"/>
</dbReference>
<dbReference type="CDD" id="cd00609">
    <property type="entry name" value="AAT_like"/>
    <property type="match status" value="1"/>
</dbReference>
<keyword evidence="4 8" id="KW-0032">Aminotransferase</keyword>
<dbReference type="Gene3D" id="3.90.1150.10">
    <property type="entry name" value="Aspartate Aminotransferase, domain 1"/>
    <property type="match status" value="1"/>
</dbReference>
<dbReference type="GO" id="GO:0006520">
    <property type="term" value="P:amino acid metabolic process"/>
    <property type="evidence" value="ECO:0007669"/>
    <property type="project" value="InterPro"/>
</dbReference>
<dbReference type="STRING" id="1121003.SAMN03080618_00136"/>
<dbReference type="Pfam" id="PF00155">
    <property type="entry name" value="Aminotran_1_2"/>
    <property type="match status" value="1"/>
</dbReference>
<dbReference type="RefSeq" id="WP_091517510.1">
    <property type="nucleotide sequence ID" value="NZ_FORF01000001.1"/>
</dbReference>
<dbReference type="Proteomes" id="UP000242763">
    <property type="component" value="Unassembled WGS sequence"/>
</dbReference>
<dbReference type="FunFam" id="3.40.640.10:FF:000033">
    <property type="entry name" value="Aspartate aminotransferase"/>
    <property type="match status" value="1"/>
</dbReference>
<organism evidence="10 11">
    <name type="scientific">Aquamicrobium aerolatum DSM 21857</name>
    <dbReference type="NCBI Taxonomy" id="1121003"/>
    <lineage>
        <taxon>Bacteria</taxon>
        <taxon>Pseudomonadati</taxon>
        <taxon>Pseudomonadota</taxon>
        <taxon>Alphaproteobacteria</taxon>
        <taxon>Hyphomicrobiales</taxon>
        <taxon>Phyllobacteriaceae</taxon>
        <taxon>Aerobium</taxon>
    </lineage>
</organism>
<feature type="domain" description="Aminotransferase class I/classII large" evidence="9">
    <location>
        <begin position="33"/>
        <end position="393"/>
    </location>
</feature>
<comment type="similarity">
    <text evidence="2 8">Belongs to the class-I pyridoxal-phosphate-dependent aminotransferase family.</text>
</comment>
<dbReference type="EC" id="2.6.1.-" evidence="8"/>
<dbReference type="InterPro" id="IPR004839">
    <property type="entry name" value="Aminotransferase_I/II_large"/>
</dbReference>
<comment type="subunit">
    <text evidence="3">Homodimer.</text>
</comment>
<dbReference type="Gene3D" id="3.40.640.10">
    <property type="entry name" value="Type I PLP-dependent aspartate aminotransferase-like (Major domain)"/>
    <property type="match status" value="1"/>
</dbReference>
<dbReference type="AlphaFoldDB" id="A0A1I3HE89"/>
<dbReference type="EMBL" id="FORF01000001">
    <property type="protein sequence ID" value="SFI33953.1"/>
    <property type="molecule type" value="Genomic_DNA"/>
</dbReference>
<dbReference type="InterPro" id="IPR050596">
    <property type="entry name" value="AspAT/PAT-like"/>
</dbReference>
<reference evidence="11" key="1">
    <citation type="submission" date="2016-10" db="EMBL/GenBank/DDBJ databases">
        <authorList>
            <person name="Varghese N."/>
            <person name="Submissions S."/>
        </authorList>
    </citation>
    <scope>NUCLEOTIDE SEQUENCE [LARGE SCALE GENOMIC DNA]</scope>
    <source>
        <strain evidence="11">DSM 21857</strain>
    </source>
</reference>
<proteinExistence type="inferred from homology"/>